<feature type="compositionally biased region" description="Polar residues" evidence="6">
    <location>
        <begin position="1"/>
        <end position="12"/>
    </location>
</feature>
<feature type="transmembrane region" description="Helical" evidence="7">
    <location>
        <begin position="915"/>
        <end position="935"/>
    </location>
</feature>
<dbReference type="PhylomeDB" id="A0A060RN71"/>
<proteinExistence type="predicted"/>
<dbReference type="GO" id="GO:0035725">
    <property type="term" value="P:sodium ion transmembrane transport"/>
    <property type="evidence" value="ECO:0007669"/>
    <property type="project" value="TreeGrafter"/>
</dbReference>
<dbReference type="InterPro" id="IPR037272">
    <property type="entry name" value="SNS_sf"/>
</dbReference>
<feature type="transmembrane region" description="Helical" evidence="7">
    <location>
        <begin position="811"/>
        <end position="836"/>
    </location>
</feature>
<evidence type="ECO:0000313" key="8">
    <source>
        <dbReference type="EMBL" id="CDO62325.1"/>
    </source>
</evidence>
<protein>
    <submittedName>
        <fullName evidence="8">Transporter, putative</fullName>
    </submittedName>
</protein>
<organism evidence="8 9">
    <name type="scientific">Plasmodium reichenowi</name>
    <dbReference type="NCBI Taxonomy" id="5854"/>
    <lineage>
        <taxon>Eukaryota</taxon>
        <taxon>Sar</taxon>
        <taxon>Alveolata</taxon>
        <taxon>Apicomplexa</taxon>
        <taxon>Aconoidasida</taxon>
        <taxon>Haemosporida</taxon>
        <taxon>Plasmodiidae</taxon>
        <taxon>Plasmodium</taxon>
        <taxon>Plasmodium (Laverania)</taxon>
    </lineage>
</organism>
<dbReference type="GO" id="GO:0005886">
    <property type="term" value="C:plasma membrane"/>
    <property type="evidence" value="ECO:0007669"/>
    <property type="project" value="TreeGrafter"/>
</dbReference>
<dbReference type="PROSITE" id="PS50267">
    <property type="entry name" value="NA_NEUROTRAN_SYMP_3"/>
    <property type="match status" value="1"/>
</dbReference>
<dbReference type="SUPFAM" id="SSF161070">
    <property type="entry name" value="SNF-like"/>
    <property type="match status" value="1"/>
</dbReference>
<feature type="transmembrane region" description="Helical" evidence="7">
    <location>
        <begin position="885"/>
        <end position="903"/>
    </location>
</feature>
<evidence type="ECO:0000256" key="7">
    <source>
        <dbReference type="SAM" id="Phobius"/>
    </source>
</evidence>
<keyword evidence="4 7" id="KW-1133">Transmembrane helix</keyword>
<feature type="transmembrane region" description="Helical" evidence="7">
    <location>
        <begin position="508"/>
        <end position="529"/>
    </location>
</feature>
<gene>
    <name evidence="8" type="ORF">PRCDC_0208500</name>
</gene>
<accession>A0A060RN71</accession>
<feature type="transmembrane region" description="Helical" evidence="7">
    <location>
        <begin position="664"/>
        <end position="685"/>
    </location>
</feature>
<feature type="transmembrane region" description="Helical" evidence="7">
    <location>
        <begin position="941"/>
        <end position="962"/>
    </location>
</feature>
<dbReference type="VEuPathDB" id="PlasmoDB:PRCDC_0208500"/>
<feature type="transmembrane region" description="Helical" evidence="7">
    <location>
        <begin position="848"/>
        <end position="865"/>
    </location>
</feature>
<dbReference type="EMBL" id="HG810763">
    <property type="protein sequence ID" value="CDO62325.1"/>
    <property type="molecule type" value="Genomic_DNA"/>
</dbReference>
<reference evidence="8" key="2">
    <citation type="submission" date="2014-05" db="EMBL/GenBank/DDBJ databases">
        <title>The genome sequences of chimpanzee malaria parasites reveal the path to human adaptation.</title>
        <authorList>
            <person name="Otto T.D."/>
            <person name="Rayner J.C."/>
            <person name="Boehme U."/>
            <person name="Pain A."/>
            <person name="Spottiswoode N."/>
            <person name="Sanders M."/>
            <person name="Quail M."/>
            <person name="Ollomo B."/>
            <person name="Renaud F."/>
            <person name="Thomas A.W."/>
            <person name="Prugnolle F."/>
            <person name="Conway D.J."/>
            <person name="Newbold C."/>
            <person name="Berriman M."/>
        </authorList>
    </citation>
    <scope>NUCLEOTIDE SEQUENCE [LARGE SCALE GENOMIC DNA]</scope>
    <source>
        <strain evidence="8">CDC</strain>
    </source>
</reference>
<dbReference type="Pfam" id="PF00209">
    <property type="entry name" value="SNF"/>
    <property type="match status" value="1"/>
</dbReference>
<evidence type="ECO:0000256" key="1">
    <source>
        <dbReference type="ARBA" id="ARBA00004141"/>
    </source>
</evidence>
<evidence type="ECO:0000256" key="4">
    <source>
        <dbReference type="ARBA" id="ARBA00022989"/>
    </source>
</evidence>
<feature type="transmembrane region" description="Helical" evidence="7">
    <location>
        <begin position="1058"/>
        <end position="1079"/>
    </location>
</feature>
<dbReference type="VEuPathDB" id="PlasmoDB:PRG01_0208700"/>
<evidence type="ECO:0000313" key="9">
    <source>
        <dbReference type="Proteomes" id="UP000027581"/>
    </source>
</evidence>
<feature type="transmembrane region" description="Helical" evidence="7">
    <location>
        <begin position="440"/>
        <end position="463"/>
    </location>
</feature>
<evidence type="ECO:0000256" key="3">
    <source>
        <dbReference type="ARBA" id="ARBA00022692"/>
    </source>
</evidence>
<keyword evidence="2" id="KW-0813">Transport</keyword>
<dbReference type="AlphaFoldDB" id="A0A060RN71"/>
<feature type="transmembrane region" description="Helical" evidence="7">
    <location>
        <begin position="469"/>
        <end position="487"/>
    </location>
</feature>
<dbReference type="Proteomes" id="UP000027581">
    <property type="component" value="Unassembled WGS sequence"/>
</dbReference>
<feature type="transmembrane region" description="Helical" evidence="7">
    <location>
        <begin position="750"/>
        <end position="771"/>
    </location>
</feature>
<keyword evidence="3 7" id="KW-0812">Transmembrane</keyword>
<sequence>MSQKLRSSVTRTSNEESNEDDKNCVNVNSEELSVKKIRSILYEESINFSDKNTYYKSSNIHNYNNIDTYMDYIKKSNYARSYEQENIYNEALNLYNNRNVYIKKKYRNDLYYNIKRDLKRGHYFGDDSEYMDYMHNENIDYNNINDQYKDGNHINDQYKDGNHIDDKIVKSEHIGNEKKTKGMNGKSKCYINDMNRKDKKRNKHNNINYNNINYNNINYNNINYNNINYKDNNNNNDDDNVNNSCEDNFYKENSKNMCRYKNKIYDKDGEFDTFVEEFCDDINIDNCNLRHLKYTQALYNKRKKEQNIIFYKKYKELFGKNKPNLKNGNDINNRKKSLRCMNERISYICKGNDDEIYNNNYNNRDLLTDIKELNSMSESNDYNEKEENFLEQLIKLRYTPDQITQLSDLFENPKTLKTVNVKILNWLNCQLNNGYWLERFSLFLLGLTIAIGVGNIETIWFLMSTWHGVIFIVPYILCYFFVCHPILTFELYIGQLVRTSTPFIFYRLLKPCASVGFLMVLACLMNSYINGYRTASEYFIYLINSFKKDLPWKLSKEEIKFCTDFKNDFVNCHSHRPLCLFSKQLSTCVPNSIGKAFLIYHKKFFPNNNLYNFLLNISDHKNYINIFSNGDSYFDKDTLIFLFICNFLVTSFQLFGLTNFAFSAALVLLLIGFLSITQFATMFNLNSASQAYSHVLKSWNFSYLYTYSSIWSQCVSFALYELSIGIGIYSSLATKTRIGTNLAFDGYAITTWNSIISSLMFFSAIAVIGFISKSLNSNFVDILEFSRSDCSFILFPVGFTYLKKMEKTLCMLYYGSYAVLSCASLAIQCEVIVMTIKNFKFCKNIKKRNIILLLSILFFISSFFISNSDSKNIIWFLNFTISENGRVFVSLLICIILGWFYNTEYQFKNLTTKSVLSFNITYWVLNIMVSITFNYLTYHVYVLYLCRILIFLISTIFALLVLKAEVYLNKGELEIFYNRTTYKNILYVLYIGNIETLRKELQRIISGNVFIGNISIVWSICIKYIGTSILLSAFIEFADGIFYSNEIKEKVKIIPKGWVFFSIFFWVFIMLLLFLFPFFTQTFEKYCAYDDHFVDFSILPSKPLKEVQNFNILSYFYEFKNIRKRRKKKTKKIRVD</sequence>
<evidence type="ECO:0000256" key="2">
    <source>
        <dbReference type="ARBA" id="ARBA00022448"/>
    </source>
</evidence>
<comment type="subcellular location">
    <subcellularLocation>
        <location evidence="1">Membrane</location>
        <topology evidence="1">Multi-pass membrane protein</topology>
    </subcellularLocation>
</comment>
<keyword evidence="5 7" id="KW-0472">Membrane</keyword>
<dbReference type="PANTHER" id="PTHR11616:SF240">
    <property type="entry name" value="BLOATED TUBULES, ISOFORM B-RELATED"/>
    <property type="match status" value="1"/>
</dbReference>
<name>A0A060RN71_PLARE</name>
<feature type="region of interest" description="Disordered" evidence="6">
    <location>
        <begin position="1"/>
        <end position="24"/>
    </location>
</feature>
<keyword evidence="9" id="KW-1185">Reference proteome</keyword>
<feature type="transmembrane region" description="Helical" evidence="7">
    <location>
        <begin position="705"/>
        <end position="729"/>
    </location>
</feature>
<dbReference type="PANTHER" id="PTHR11616">
    <property type="entry name" value="SODIUM/CHLORIDE DEPENDENT TRANSPORTER"/>
    <property type="match status" value="1"/>
</dbReference>
<dbReference type="InterPro" id="IPR000175">
    <property type="entry name" value="Na/ntran_symport"/>
</dbReference>
<evidence type="ECO:0000256" key="5">
    <source>
        <dbReference type="ARBA" id="ARBA00023136"/>
    </source>
</evidence>
<evidence type="ECO:0000256" key="6">
    <source>
        <dbReference type="SAM" id="MobiDB-lite"/>
    </source>
</evidence>
<reference evidence="8" key="1">
    <citation type="submission" date="2014-01" db="EMBL/GenBank/DDBJ databases">
        <authorList>
            <person name="Aslett M."/>
        </authorList>
    </citation>
    <scope>NUCLEOTIDE SEQUENCE</scope>
    <source>
        <strain evidence="8">CDC</strain>
    </source>
</reference>